<keyword evidence="5" id="KW-1185">Reference proteome</keyword>
<dbReference type="GO" id="GO:0003755">
    <property type="term" value="F:peptidyl-prolyl cis-trans isomerase activity"/>
    <property type="evidence" value="ECO:0007669"/>
    <property type="project" value="InterPro"/>
</dbReference>
<proteinExistence type="predicted"/>
<feature type="compositionally biased region" description="Polar residues" evidence="2">
    <location>
        <begin position="91"/>
        <end position="105"/>
    </location>
</feature>
<feature type="transmembrane region" description="Helical" evidence="3">
    <location>
        <begin position="35"/>
        <end position="56"/>
    </location>
</feature>
<dbReference type="SUPFAM" id="SSF50891">
    <property type="entry name" value="Cyclophilin-like"/>
    <property type="match status" value="1"/>
</dbReference>
<accession>Q2JD84</accession>
<comment type="function">
    <text evidence="1">PPIases accelerate the folding of proteins. It catalyzes the cis-trans isomerization of proline imidic peptide bonds in oligopeptides.</text>
</comment>
<dbReference type="KEGG" id="fra:Francci3_1381"/>
<dbReference type="Pfam" id="PF00160">
    <property type="entry name" value="Pro_isomerase"/>
    <property type="match status" value="1"/>
</dbReference>
<dbReference type="PROSITE" id="PS50072">
    <property type="entry name" value="CSA_PPIASE_2"/>
    <property type="match status" value="1"/>
</dbReference>
<keyword evidence="3" id="KW-0472">Membrane</keyword>
<dbReference type="EMBL" id="CP000249">
    <property type="protein sequence ID" value="ABD10758.1"/>
    <property type="molecule type" value="Genomic_DNA"/>
</dbReference>
<feature type="compositionally biased region" description="Low complexity" evidence="2">
    <location>
        <begin position="66"/>
        <end position="90"/>
    </location>
</feature>
<dbReference type="AlphaFoldDB" id="Q2JD84"/>
<evidence type="ECO:0000313" key="5">
    <source>
        <dbReference type="Proteomes" id="UP000001937"/>
    </source>
</evidence>
<dbReference type="STRING" id="106370.Francci3_1381"/>
<dbReference type="InterPro" id="IPR044666">
    <property type="entry name" value="Cyclophilin_A-like"/>
</dbReference>
<sequence length="292" mass="29715">MASSKERRQRELAEARAARQAQRRRLAHRRRQQRLAIVAGFIAIVVAASTIAAILLTGKDDQPDVAAAGAATTPTATAPTATAPTPSAAPRQTSRVGQCTYTSNGEAPARGATLPAAAATVDTSPATMVIITDAGTITAALDAQKAPCTVHALRTLADARYFDGTTCHRQTGGADAGISVLQCGDPTGTGNGGPGYGYANENTQGVTYDRGVLAMAHSQLPDSNGSQFFINYQNPTPQGAAALAGNYTVFGKITKGLDVLDKLTGPGVEGGGSDGAPASKPKILSITITQGG</sequence>
<name>Q2JD84_FRACC</name>
<dbReference type="PANTHER" id="PTHR45625:SF3">
    <property type="entry name" value="PEPTIDYL-PROLYL CIS-TRANS ISOMERASE B-RELATED"/>
    <property type="match status" value="1"/>
</dbReference>
<keyword evidence="4" id="KW-0413">Isomerase</keyword>
<organism evidence="4 5">
    <name type="scientific">Frankia casuarinae (strain DSM 45818 / CECT 9043 / HFP020203 / CcI3)</name>
    <dbReference type="NCBI Taxonomy" id="106370"/>
    <lineage>
        <taxon>Bacteria</taxon>
        <taxon>Bacillati</taxon>
        <taxon>Actinomycetota</taxon>
        <taxon>Actinomycetes</taxon>
        <taxon>Frankiales</taxon>
        <taxon>Frankiaceae</taxon>
        <taxon>Frankia</taxon>
    </lineage>
</organism>
<dbReference type="Gene3D" id="2.40.100.10">
    <property type="entry name" value="Cyclophilin-like"/>
    <property type="match status" value="1"/>
</dbReference>
<dbReference type="RefSeq" id="WP_011435823.1">
    <property type="nucleotide sequence ID" value="NC_007777.1"/>
</dbReference>
<gene>
    <name evidence="4" type="ordered locus">Francci3_1381</name>
</gene>
<dbReference type="InterPro" id="IPR029000">
    <property type="entry name" value="Cyclophilin-like_dom_sf"/>
</dbReference>
<dbReference type="HOGENOM" id="CLU_012062_8_1_11"/>
<dbReference type="OrthoDB" id="5507614at2"/>
<dbReference type="CDD" id="cd00317">
    <property type="entry name" value="cyclophilin"/>
    <property type="match status" value="1"/>
</dbReference>
<protein>
    <submittedName>
        <fullName evidence="4">Peptidyl-prolyl cis-trans isomerase, cyclophilin type</fullName>
    </submittedName>
</protein>
<reference evidence="4 5" key="1">
    <citation type="journal article" date="2007" name="Genome Res.">
        <title>Genome characteristics of facultatively symbiotic Frankia sp. strains reflect host range and host plant biogeography.</title>
        <authorList>
            <person name="Normand P."/>
            <person name="Lapierre P."/>
            <person name="Tisa L.S."/>
            <person name="Gogarten J.P."/>
            <person name="Alloisio N."/>
            <person name="Bagnarol E."/>
            <person name="Bassi C.A."/>
            <person name="Berry A.M."/>
            <person name="Bickhart D.M."/>
            <person name="Choisne N."/>
            <person name="Couloux A."/>
            <person name="Cournoyer B."/>
            <person name="Cruveiller S."/>
            <person name="Daubin V."/>
            <person name="Demange N."/>
            <person name="Francino M.P."/>
            <person name="Goltsman E."/>
            <person name="Huang Y."/>
            <person name="Kopp O.R."/>
            <person name="Labarre L."/>
            <person name="Lapidus A."/>
            <person name="Lavire C."/>
            <person name="Marechal J."/>
            <person name="Martinez M."/>
            <person name="Mastronunzio J.E."/>
            <person name="Mullin B.C."/>
            <person name="Niemann J."/>
            <person name="Pujic P."/>
            <person name="Rawnsley T."/>
            <person name="Rouy Z."/>
            <person name="Schenowitz C."/>
            <person name="Sellstedt A."/>
            <person name="Tavares F."/>
            <person name="Tomkins J.P."/>
            <person name="Vallenet D."/>
            <person name="Valverde C."/>
            <person name="Wall L.G."/>
            <person name="Wang Y."/>
            <person name="Medigue C."/>
            <person name="Benson D.R."/>
        </authorList>
    </citation>
    <scope>NUCLEOTIDE SEQUENCE [LARGE SCALE GENOMIC DNA]</scope>
    <source>
        <strain evidence="5">DSM 45818 / CECT 9043 / CcI3</strain>
    </source>
</reference>
<evidence type="ECO:0000256" key="3">
    <source>
        <dbReference type="SAM" id="Phobius"/>
    </source>
</evidence>
<dbReference type="eggNOG" id="COG0652">
    <property type="taxonomic scope" value="Bacteria"/>
</dbReference>
<feature type="region of interest" description="Disordered" evidence="2">
    <location>
        <begin position="66"/>
        <end position="107"/>
    </location>
</feature>
<dbReference type="InterPro" id="IPR002130">
    <property type="entry name" value="Cyclophilin-type_PPIase_dom"/>
</dbReference>
<dbReference type="Proteomes" id="UP000001937">
    <property type="component" value="Chromosome"/>
</dbReference>
<dbReference type="PANTHER" id="PTHR45625">
    <property type="entry name" value="PEPTIDYL-PROLYL CIS-TRANS ISOMERASE-RELATED"/>
    <property type="match status" value="1"/>
</dbReference>
<evidence type="ECO:0000256" key="1">
    <source>
        <dbReference type="ARBA" id="ARBA00002388"/>
    </source>
</evidence>
<keyword evidence="3" id="KW-1133">Transmembrane helix</keyword>
<keyword evidence="3" id="KW-0812">Transmembrane</keyword>
<evidence type="ECO:0000313" key="4">
    <source>
        <dbReference type="EMBL" id="ABD10758.1"/>
    </source>
</evidence>
<accession>A0A1X1Q0L3</accession>
<evidence type="ECO:0000256" key="2">
    <source>
        <dbReference type="SAM" id="MobiDB-lite"/>
    </source>
</evidence>